<evidence type="ECO:0000256" key="4">
    <source>
        <dbReference type="ARBA" id="ARBA00022741"/>
    </source>
</evidence>
<evidence type="ECO:0000256" key="7">
    <source>
        <dbReference type="ARBA" id="ARBA00022833"/>
    </source>
</evidence>
<dbReference type="GO" id="GO:0006270">
    <property type="term" value="P:DNA replication initiation"/>
    <property type="evidence" value="ECO:0007669"/>
    <property type="project" value="TreeGrafter"/>
</dbReference>
<dbReference type="HOGENOM" id="CLU_013353_3_1_9"/>
<feature type="domain" description="Helicase ATP-binding" evidence="13">
    <location>
        <begin position="280"/>
        <end position="446"/>
    </location>
</feature>
<keyword evidence="4 12" id="KW-0547">Nucleotide-binding</keyword>
<comment type="function">
    <text evidence="12">Initiates the restart of stalled replication forks, which reloads the replicative helicase on sites other than the origin of replication. Recognizes and binds to abandoned replication forks and remodels them to uncover a helicase loading site. Promotes assembly of the primosome at these replication forks.</text>
</comment>
<feature type="binding site" evidence="12">
    <location>
        <position position="550"/>
    </location>
    <ligand>
        <name>Zn(2+)</name>
        <dbReference type="ChEBI" id="CHEBI:29105"/>
        <label>1</label>
    </ligand>
</feature>
<feature type="binding site" evidence="12">
    <location>
        <position position="510"/>
    </location>
    <ligand>
        <name>Zn(2+)</name>
        <dbReference type="ChEBI" id="CHEBI:29105"/>
        <label>1</label>
    </ligand>
</feature>
<evidence type="ECO:0000259" key="13">
    <source>
        <dbReference type="PROSITE" id="PS51192"/>
    </source>
</evidence>
<keyword evidence="3 12" id="KW-0479">Metal-binding</keyword>
<accession>C8NFL4</accession>
<dbReference type="Pfam" id="PF18319">
    <property type="entry name" value="Zn_ribbon_PriA"/>
    <property type="match status" value="1"/>
</dbReference>
<dbReference type="Gene3D" id="3.40.1440.60">
    <property type="entry name" value="PriA, 3(prime) DNA-binding domain"/>
    <property type="match status" value="1"/>
</dbReference>
<dbReference type="Pfam" id="PF00270">
    <property type="entry name" value="DEAD"/>
    <property type="match status" value="1"/>
</dbReference>
<evidence type="ECO:0000256" key="1">
    <source>
        <dbReference type="ARBA" id="ARBA00022515"/>
    </source>
</evidence>
<reference evidence="15 16" key="1">
    <citation type="submission" date="2009-08" db="EMBL/GenBank/DDBJ databases">
        <authorList>
            <person name="Muzny D."/>
            <person name="Qin X."/>
            <person name="Deng J."/>
            <person name="Jiang H."/>
            <person name="Liu Y."/>
            <person name="Qu J."/>
            <person name="Song X.-Z."/>
            <person name="Zhang L."/>
            <person name="Thornton R."/>
            <person name="Coyle M."/>
            <person name="Francisco L."/>
            <person name="Jackson L."/>
            <person name="Javaid M."/>
            <person name="Korchina V."/>
            <person name="Kovar C."/>
            <person name="Mata R."/>
            <person name="Mathew T."/>
            <person name="Ngo R."/>
            <person name="Nguyen L."/>
            <person name="Nguyen N."/>
            <person name="Okwuonu G."/>
            <person name="Ongeri F."/>
            <person name="Pham C."/>
            <person name="Simmons D."/>
            <person name="Wilczek-Boney K."/>
            <person name="Hale W."/>
            <person name="Jakkamsetti A."/>
            <person name="Pham P."/>
            <person name="Ruth R."/>
            <person name="San Lucas F."/>
            <person name="Warren J."/>
            <person name="Zhang J."/>
            <person name="Zhao Z."/>
            <person name="Zhou C."/>
            <person name="Zhu D."/>
            <person name="Lee S."/>
            <person name="Bess C."/>
            <person name="Blankenburg K."/>
            <person name="Forbes L."/>
            <person name="Fu Q."/>
            <person name="Gubbala S."/>
            <person name="Hirani K."/>
            <person name="Jayaseelan J.C."/>
            <person name="Lara F."/>
            <person name="Munidasa M."/>
            <person name="Palculict T."/>
            <person name="Patil S."/>
            <person name="Pu L.-L."/>
            <person name="Saada N."/>
            <person name="Tang L."/>
            <person name="Weissenberger G."/>
            <person name="Zhu Y."/>
            <person name="Hemphill L."/>
            <person name="Shang Y."/>
            <person name="Youmans B."/>
            <person name="Ayvaz T."/>
            <person name="Ross M."/>
            <person name="Santibanez J."/>
            <person name="Aqrawi P."/>
            <person name="Gross S."/>
            <person name="Joshi V."/>
            <person name="Fowler G."/>
            <person name="Nazareth L."/>
            <person name="Reid J."/>
            <person name="Worley K."/>
            <person name="Petrosino J."/>
            <person name="Highlander S."/>
            <person name="Gibbs R."/>
        </authorList>
    </citation>
    <scope>NUCLEOTIDE SEQUENCE [LARGE SCALE GENOMIC DNA]</scope>
    <source>
        <strain evidence="15 16">ATCC 49175</strain>
    </source>
</reference>
<dbReference type="Pfam" id="PF18074">
    <property type="entry name" value="PriA_C"/>
    <property type="match status" value="1"/>
</dbReference>
<keyword evidence="6 12" id="KW-0347">Helicase</keyword>
<dbReference type="GO" id="GO:0016887">
    <property type="term" value="F:ATP hydrolysis activity"/>
    <property type="evidence" value="ECO:0007669"/>
    <property type="project" value="RHEA"/>
</dbReference>
<dbReference type="EC" id="5.6.2.4" evidence="12"/>
<dbReference type="AlphaFoldDB" id="C8NFL4"/>
<comment type="subunit">
    <text evidence="12">Component of the replication restart primosome.</text>
</comment>
<dbReference type="GeneID" id="78412951"/>
<dbReference type="InterPro" id="IPR014001">
    <property type="entry name" value="Helicase_ATP-bd"/>
</dbReference>
<dbReference type="eggNOG" id="COG1198">
    <property type="taxonomic scope" value="Bacteria"/>
</dbReference>
<keyword evidence="5 12" id="KW-0378">Hydrolase</keyword>
<dbReference type="STRING" id="638301.HMPREF0444_0709"/>
<organism evidence="15 16">
    <name type="scientific">Granulicatella adiacens ATCC 49175</name>
    <dbReference type="NCBI Taxonomy" id="638301"/>
    <lineage>
        <taxon>Bacteria</taxon>
        <taxon>Bacillati</taxon>
        <taxon>Bacillota</taxon>
        <taxon>Bacilli</taxon>
        <taxon>Lactobacillales</taxon>
        <taxon>Carnobacteriaceae</taxon>
        <taxon>Granulicatella</taxon>
    </lineage>
</organism>
<feature type="binding site" evidence="12">
    <location>
        <position position="519"/>
    </location>
    <ligand>
        <name>Zn(2+)</name>
        <dbReference type="ChEBI" id="CHEBI:29105"/>
        <label>2</label>
    </ligand>
</feature>
<evidence type="ECO:0000256" key="3">
    <source>
        <dbReference type="ARBA" id="ARBA00022723"/>
    </source>
</evidence>
<name>C8NFL4_9LACT</name>
<dbReference type="FunFam" id="3.40.1440.60:FF:000001">
    <property type="entry name" value="Primosomal protein N"/>
    <property type="match status" value="1"/>
</dbReference>
<dbReference type="RefSeq" id="WP_005606602.1">
    <property type="nucleotide sequence ID" value="NZ_CP102283.1"/>
</dbReference>
<gene>
    <name evidence="12 15" type="primary">priA</name>
    <name evidence="15" type="ORF">HMPREF0444_0709</name>
</gene>
<dbReference type="InterPro" id="IPR005259">
    <property type="entry name" value="PriA"/>
</dbReference>
<evidence type="ECO:0000313" key="15">
    <source>
        <dbReference type="EMBL" id="EEW37350.1"/>
    </source>
</evidence>
<keyword evidence="16" id="KW-1185">Reference proteome</keyword>
<dbReference type="CDD" id="cd17929">
    <property type="entry name" value="DEXHc_priA"/>
    <property type="match status" value="1"/>
</dbReference>
<keyword evidence="2 12" id="KW-0235">DNA replication</keyword>
<dbReference type="SMART" id="SM00487">
    <property type="entry name" value="DEXDc"/>
    <property type="match status" value="1"/>
</dbReference>
<feature type="domain" description="Helicase C-terminal" evidence="14">
    <location>
        <begin position="542"/>
        <end position="696"/>
    </location>
</feature>
<dbReference type="InterPro" id="IPR011545">
    <property type="entry name" value="DEAD/DEAH_box_helicase_dom"/>
</dbReference>
<dbReference type="GO" id="GO:0003677">
    <property type="term" value="F:DNA binding"/>
    <property type="evidence" value="ECO:0007669"/>
    <property type="project" value="UniProtKB-UniRule"/>
</dbReference>
<evidence type="ECO:0000256" key="10">
    <source>
        <dbReference type="ARBA" id="ARBA00023235"/>
    </source>
</evidence>
<comment type="catalytic activity">
    <reaction evidence="12">
        <text>Couples ATP hydrolysis with the unwinding of duplex DNA by translocating in the 3'-5' direction.</text>
        <dbReference type="EC" id="5.6.2.4"/>
    </reaction>
</comment>
<dbReference type="GO" id="GO:0006269">
    <property type="term" value="P:DNA replication, synthesis of primer"/>
    <property type="evidence" value="ECO:0007669"/>
    <property type="project" value="UniProtKB-KW"/>
</dbReference>
<dbReference type="EMBL" id="ACKZ01000016">
    <property type="protein sequence ID" value="EEW37350.1"/>
    <property type="molecule type" value="Genomic_DNA"/>
</dbReference>
<sequence>MYAKVIVDVPVIQVNRPFDYHVPEILQESIEVGMRVAVPFGGRSISGFVLALSDEVDFDGEIKDILHLMDLDPVLSPEMIELGAYLSKKVHAFLIQCYQTMLPAMLKSNYEKRFVLVNPKENEDVFREIFHYENTLLYTDDLPQEQLKRLMKLKKEGVVVIETVVKDRAKVKTEDWIRLNYVMQEYEEFIPTLSARAKKKISLLKTLASMERMEIQKKSFLEDTDFTTADLKFAVEHNWITIVQKEVSRDPYKGRFFKKSVPFQLNEGQQLAFDRVKEESIDPHNSKVYLLEGVTGSGKTEVYLQWISEVIAKGQSAMMLVPEIALTPQMVERFKSRFGDRVAVLHSGLSTGEKFDEWRKIKNKEADIVVGARSSIFAPLENIGIIILDEEHETSYKQDESPRYHARDIAIWRGEFHHCPVVLGSATPSLESRARAQKGVYTLLKLTKRAKEQILPEVHLIDMRNEFIHQKGSFSQTLLKAIENRLEKKEQTVLLLNRRGYSSFVLCRDCGYVLECPNCDISLTLHMDTKTMKCHYCGHEERIPTFCPKCQSRQIRYFGTGTQKVQEELQEVFPDARIVRMDVDTTRRKGQHEAILKQFENQEADILIGTQMIAKGLDYPNVTLVGVINADTALNIPDFRSSEKTFQLLTQVSGRAGRGEKPGEVFIQTYNPTHYAIQLAQGHHYERFFETEMRMRHMANYPPYFFTTMITFSSEEEGVALKKAIEVHKSLMANVSPKAVVLGPTAKSIARMNNRYYFQIIVKYKNEPQLQEFLEQLMIETQEIGSKKILMTIDMEPQHFL</sequence>
<dbReference type="PROSITE" id="PS51192">
    <property type="entry name" value="HELICASE_ATP_BIND_1"/>
    <property type="match status" value="1"/>
</dbReference>
<dbReference type="NCBIfam" id="NF004066">
    <property type="entry name" value="PRK05580.1-3"/>
    <property type="match status" value="1"/>
</dbReference>
<dbReference type="GO" id="GO:0043138">
    <property type="term" value="F:3'-5' DNA helicase activity"/>
    <property type="evidence" value="ECO:0007669"/>
    <property type="project" value="UniProtKB-EC"/>
</dbReference>
<dbReference type="GO" id="GO:0005524">
    <property type="term" value="F:ATP binding"/>
    <property type="evidence" value="ECO:0007669"/>
    <property type="project" value="UniProtKB-UniRule"/>
</dbReference>
<dbReference type="GO" id="GO:0008270">
    <property type="term" value="F:zinc ion binding"/>
    <property type="evidence" value="ECO:0007669"/>
    <property type="project" value="UniProtKB-UniRule"/>
</dbReference>
<dbReference type="InterPro" id="IPR041222">
    <property type="entry name" value="PriA_3primeBD"/>
</dbReference>
<feature type="binding site" evidence="12">
    <location>
        <position position="507"/>
    </location>
    <ligand>
        <name>Zn(2+)</name>
        <dbReference type="ChEBI" id="CHEBI:29105"/>
        <label>1</label>
    </ligand>
</feature>
<dbReference type="InterPro" id="IPR042115">
    <property type="entry name" value="PriA_3primeBD_sf"/>
</dbReference>
<dbReference type="HAMAP" id="MF_00983">
    <property type="entry name" value="PriA"/>
    <property type="match status" value="1"/>
</dbReference>
<comment type="catalytic activity">
    <reaction evidence="11 12">
        <text>ATP + H2O = ADP + phosphate + H(+)</text>
        <dbReference type="Rhea" id="RHEA:13065"/>
        <dbReference type="ChEBI" id="CHEBI:15377"/>
        <dbReference type="ChEBI" id="CHEBI:15378"/>
        <dbReference type="ChEBI" id="CHEBI:30616"/>
        <dbReference type="ChEBI" id="CHEBI:43474"/>
        <dbReference type="ChEBI" id="CHEBI:456216"/>
        <dbReference type="EC" id="5.6.2.4"/>
    </reaction>
</comment>
<evidence type="ECO:0000313" key="16">
    <source>
        <dbReference type="Proteomes" id="UP000005926"/>
    </source>
</evidence>
<dbReference type="InterPro" id="IPR001650">
    <property type="entry name" value="Helicase_C-like"/>
</dbReference>
<evidence type="ECO:0000259" key="14">
    <source>
        <dbReference type="PROSITE" id="PS51194"/>
    </source>
</evidence>
<comment type="similarity">
    <text evidence="12">Belongs to the helicase family. PriA subfamily.</text>
</comment>
<dbReference type="InterPro" id="IPR041236">
    <property type="entry name" value="PriA_C"/>
</dbReference>
<feature type="binding site" evidence="12">
    <location>
        <position position="534"/>
    </location>
    <ligand>
        <name>Zn(2+)</name>
        <dbReference type="ChEBI" id="CHEBI:29105"/>
        <label>2</label>
    </ligand>
</feature>
<dbReference type="SMART" id="SM00490">
    <property type="entry name" value="HELICc"/>
    <property type="match status" value="1"/>
</dbReference>
<feature type="binding site" evidence="12">
    <location>
        <position position="537"/>
    </location>
    <ligand>
        <name>Zn(2+)</name>
        <dbReference type="ChEBI" id="CHEBI:29105"/>
        <label>2</label>
    </ligand>
</feature>
<dbReference type="PANTHER" id="PTHR30580:SF0">
    <property type="entry name" value="PRIMOSOMAL PROTEIN N"/>
    <property type="match status" value="1"/>
</dbReference>
<dbReference type="Pfam" id="PF00271">
    <property type="entry name" value="Helicase_C"/>
    <property type="match status" value="1"/>
</dbReference>
<dbReference type="Pfam" id="PF17764">
    <property type="entry name" value="PriA_3primeBD"/>
    <property type="match status" value="1"/>
</dbReference>
<feature type="binding site" evidence="12">
    <location>
        <position position="516"/>
    </location>
    <ligand>
        <name>Zn(2+)</name>
        <dbReference type="ChEBI" id="CHEBI:29105"/>
        <label>2</label>
    </ligand>
</feature>
<dbReference type="GO" id="GO:1990077">
    <property type="term" value="C:primosome complex"/>
    <property type="evidence" value="ECO:0007669"/>
    <property type="project" value="UniProtKB-UniRule"/>
</dbReference>
<keyword evidence="1 12" id="KW-0639">Primosome</keyword>
<evidence type="ECO:0000256" key="5">
    <source>
        <dbReference type="ARBA" id="ARBA00022801"/>
    </source>
</evidence>
<evidence type="ECO:0000256" key="6">
    <source>
        <dbReference type="ARBA" id="ARBA00022806"/>
    </source>
</evidence>
<dbReference type="FunFam" id="3.40.50.300:FF:000489">
    <property type="entry name" value="Primosome assembly protein PriA"/>
    <property type="match status" value="1"/>
</dbReference>
<protein>
    <recommendedName>
        <fullName evidence="12">Replication restart protein PriA</fullName>
    </recommendedName>
    <alternativeName>
        <fullName evidence="12">ATP-dependent DNA helicase PriA</fullName>
        <ecNumber evidence="12">5.6.2.4</ecNumber>
    </alternativeName>
    <alternativeName>
        <fullName evidence="12">DNA 3'-5' helicase PriA</fullName>
    </alternativeName>
</protein>
<dbReference type="NCBIfam" id="TIGR00595">
    <property type="entry name" value="priA"/>
    <property type="match status" value="1"/>
</dbReference>
<dbReference type="PANTHER" id="PTHR30580">
    <property type="entry name" value="PRIMOSOMAL PROTEIN N"/>
    <property type="match status" value="1"/>
</dbReference>
<evidence type="ECO:0000256" key="2">
    <source>
        <dbReference type="ARBA" id="ARBA00022705"/>
    </source>
</evidence>
<dbReference type="InterPro" id="IPR027417">
    <property type="entry name" value="P-loop_NTPase"/>
</dbReference>
<dbReference type="Proteomes" id="UP000005926">
    <property type="component" value="Unassembled WGS sequence"/>
</dbReference>
<dbReference type="GO" id="GO:0006302">
    <property type="term" value="P:double-strand break repair"/>
    <property type="evidence" value="ECO:0007669"/>
    <property type="project" value="InterPro"/>
</dbReference>
<dbReference type="CDD" id="cd18804">
    <property type="entry name" value="SF2_C_priA"/>
    <property type="match status" value="1"/>
</dbReference>
<proteinExistence type="inferred from homology"/>
<dbReference type="SUPFAM" id="SSF52540">
    <property type="entry name" value="P-loop containing nucleoside triphosphate hydrolases"/>
    <property type="match status" value="2"/>
</dbReference>
<evidence type="ECO:0000256" key="8">
    <source>
        <dbReference type="ARBA" id="ARBA00022840"/>
    </source>
</evidence>
<feature type="binding site" evidence="12">
    <location>
        <position position="547"/>
    </location>
    <ligand>
        <name>Zn(2+)</name>
        <dbReference type="ChEBI" id="CHEBI:29105"/>
        <label>1</label>
    </ligand>
</feature>
<dbReference type="PROSITE" id="PS51194">
    <property type="entry name" value="HELICASE_CTER"/>
    <property type="match status" value="1"/>
</dbReference>
<keyword evidence="8 12" id="KW-0067">ATP-binding</keyword>
<comment type="caution">
    <text evidence="15">The sequence shown here is derived from an EMBL/GenBank/DDBJ whole genome shotgun (WGS) entry which is preliminary data.</text>
</comment>
<keyword evidence="9 12" id="KW-0238">DNA-binding</keyword>
<evidence type="ECO:0000256" key="11">
    <source>
        <dbReference type="ARBA" id="ARBA00048988"/>
    </source>
</evidence>
<dbReference type="GO" id="GO:0006310">
    <property type="term" value="P:DNA recombination"/>
    <property type="evidence" value="ECO:0007669"/>
    <property type="project" value="InterPro"/>
</dbReference>
<evidence type="ECO:0000256" key="12">
    <source>
        <dbReference type="HAMAP-Rule" id="MF_00983"/>
    </source>
</evidence>
<dbReference type="Gene3D" id="3.40.50.300">
    <property type="entry name" value="P-loop containing nucleotide triphosphate hydrolases"/>
    <property type="match status" value="2"/>
</dbReference>
<comment type="cofactor">
    <cofactor evidence="12">
        <name>Zn(2+)</name>
        <dbReference type="ChEBI" id="CHEBI:29105"/>
    </cofactor>
    <text evidence="12">Binds 2 zinc ions per subunit.</text>
</comment>
<keyword evidence="7 12" id="KW-0862">Zinc</keyword>
<keyword evidence="10 12" id="KW-0413">Isomerase</keyword>
<dbReference type="InterPro" id="IPR040498">
    <property type="entry name" value="PriA_CRR"/>
</dbReference>
<evidence type="ECO:0000256" key="9">
    <source>
        <dbReference type="ARBA" id="ARBA00023125"/>
    </source>
</evidence>